<feature type="chain" id="PRO_5041916844" evidence="1">
    <location>
        <begin position="23"/>
        <end position="236"/>
    </location>
</feature>
<protein>
    <submittedName>
        <fullName evidence="2">Uncharacterized protein</fullName>
    </submittedName>
</protein>
<keyword evidence="1" id="KW-0732">Signal</keyword>
<keyword evidence="3" id="KW-1185">Reference proteome</keyword>
<organism evidence="2 3">
    <name type="scientific">Papiliotrema laurentii</name>
    <name type="common">Cryptococcus laurentii</name>
    <dbReference type="NCBI Taxonomy" id="5418"/>
    <lineage>
        <taxon>Eukaryota</taxon>
        <taxon>Fungi</taxon>
        <taxon>Dikarya</taxon>
        <taxon>Basidiomycota</taxon>
        <taxon>Agaricomycotina</taxon>
        <taxon>Tremellomycetes</taxon>
        <taxon>Tremellales</taxon>
        <taxon>Rhynchogastremaceae</taxon>
        <taxon>Papiliotrema</taxon>
    </lineage>
</organism>
<evidence type="ECO:0000313" key="2">
    <source>
        <dbReference type="EMBL" id="KAK1928063.1"/>
    </source>
</evidence>
<dbReference type="Proteomes" id="UP001182556">
    <property type="component" value="Unassembled WGS sequence"/>
</dbReference>
<dbReference type="AlphaFoldDB" id="A0AAD9FXX6"/>
<proteinExistence type="predicted"/>
<name>A0AAD9FXX6_PAPLA</name>
<comment type="caution">
    <text evidence="2">The sequence shown here is derived from an EMBL/GenBank/DDBJ whole genome shotgun (WGS) entry which is preliminary data.</text>
</comment>
<sequence>MLARVFLLALTALGSLVGGVSADTDGQTDNGDDFYLDWHPQYGTGLIPAAFEAAVAAELGPYMFNAMFPNTTSLQARDGSNVTELGGCFGCLATVAKELPCIYYAVKGGGFDSLTKCGVGKPDLCECVDCLPSVVSRYISGYCDSDAGNDQPVTTELVHDSFVKTPDLEAKAFLGTLTNDDVDTIKRVVTAVQPTAQPQKRDDQRVGCVFGSPGCSGCQGCCLGPCLFGSCIGICA</sequence>
<evidence type="ECO:0000313" key="3">
    <source>
        <dbReference type="Proteomes" id="UP001182556"/>
    </source>
</evidence>
<accession>A0AAD9FXX6</accession>
<dbReference type="EMBL" id="JAODAN010000001">
    <property type="protein sequence ID" value="KAK1928063.1"/>
    <property type="molecule type" value="Genomic_DNA"/>
</dbReference>
<evidence type="ECO:0000256" key="1">
    <source>
        <dbReference type="SAM" id="SignalP"/>
    </source>
</evidence>
<gene>
    <name evidence="2" type="ORF">DB88DRAFT_508109</name>
</gene>
<feature type="signal peptide" evidence="1">
    <location>
        <begin position="1"/>
        <end position="22"/>
    </location>
</feature>
<reference evidence="2" key="1">
    <citation type="submission" date="2023-02" db="EMBL/GenBank/DDBJ databases">
        <title>Identification and recombinant expression of a fungal hydrolase from Papiliotrema laurentii that hydrolyzes apple cutin and clears colloidal polyester polyurethane.</title>
        <authorList>
            <consortium name="DOE Joint Genome Institute"/>
            <person name="Roman V.A."/>
            <person name="Bojanowski C."/>
            <person name="Crable B.R."/>
            <person name="Wagner D.N."/>
            <person name="Hung C.S."/>
            <person name="Nadeau L.J."/>
            <person name="Schratz L."/>
            <person name="Haridas S."/>
            <person name="Pangilinan J."/>
            <person name="Lipzen A."/>
            <person name="Na H."/>
            <person name="Yan M."/>
            <person name="Ng V."/>
            <person name="Grigoriev I.V."/>
            <person name="Spatafora J.W."/>
            <person name="Barlow D."/>
            <person name="Biffinger J."/>
            <person name="Kelley-Loughnane N."/>
            <person name="Varaljay V.A."/>
            <person name="Crookes-Goodson W.J."/>
        </authorList>
    </citation>
    <scope>NUCLEOTIDE SEQUENCE</scope>
    <source>
        <strain evidence="2">5307AH</strain>
    </source>
</reference>